<reference evidence="1 2" key="1">
    <citation type="submission" date="2018-12" db="EMBL/GenBank/DDBJ databases">
        <authorList>
            <person name="Kartti S."/>
            <person name="Manni A."/>
            <person name="Chemao El Fihri M.W."/>
            <person name="Laamarti M."/>
            <person name="Temsamani L."/>
            <person name="El Jamali J.E."/>
            <person name="Ouadghiri M."/>
            <person name="Ibrahimi A."/>
            <person name="Filati-Maltouf A."/>
        </authorList>
    </citation>
    <scope>NUCLEOTIDE SEQUENCE [LARGE SCALE GENOMIC DNA]</scope>
    <source>
        <strain evidence="1 2">MDMC339</strain>
    </source>
</reference>
<sequence>MDDKEAKLDQLAWLCLTKPESIKLDDIGLTPEDMVSECQMMDGTPFFVDPERAKARALQYLQVVVIEPKLQAPAELFEGLFLCQAASGAGRGDKLPAVALARLHNNGIVDVAQLAIDAVGDGNGHPYRIGRVVADVIPLLDALDIPNVLMMVLLLEARGFLAPAIEDWMKRHPAEIEHVLEGCLAAPHLTLAPLLRTSFIVGVQNDRESWLARVHALVGTPDPLVALPALETLGFIDWSDIDATEIDRAVGVIRDKLQAGDGALRNTAARAGLYLVGTAPDRHTLIDEIAALEGIDVVQIIGDHLAYGPNELRAQSWCLDKIDLLAGKGVQESGAGHGIDHILAKEYSSRNKSRVLAWLETWARTNAERAPSVPGEFPQLFAQIVSDGEALGDLLVAWLMADAIGYQRMARKILDELSLSEVRGTAFSVSALDTLSAGGLLHLARRTLANVVRDHQRVSLAWSMTRTRDAEARVFALVFEVMFRHIGYDYPVATREHLEPLVATGAEDAQTRLAQQILEAMSAYYEPLKALPLVEELRPSSEQKIRFEKERARLMNEAFEEASKDSFFRKVATSIPLKAGRSMFFMRDGEVGGTTPMMSASHSVAVPRSESIDKVGSDMQRRQFILGKLKDGQA</sequence>
<dbReference type="RefSeq" id="WP_126930582.1">
    <property type="nucleotide sequence ID" value="NZ_RXLZ01000108.1"/>
</dbReference>
<evidence type="ECO:0000313" key="2">
    <source>
        <dbReference type="Proteomes" id="UP000271705"/>
    </source>
</evidence>
<dbReference type="Proteomes" id="UP000271705">
    <property type="component" value="Unassembled WGS sequence"/>
</dbReference>
<protein>
    <submittedName>
        <fullName evidence="1">Uncharacterized protein</fullName>
    </submittedName>
</protein>
<accession>A0A3S0HD79</accession>
<dbReference type="EMBL" id="RXLZ01000108">
    <property type="protein sequence ID" value="RTQ82778.1"/>
    <property type="molecule type" value="Genomic_DNA"/>
</dbReference>
<name>A0A3S0HD79_STEMA</name>
<dbReference type="AlphaFoldDB" id="A0A3S0HD79"/>
<organism evidence="1 2">
    <name type="scientific">Stenotrophomonas maltophilia</name>
    <name type="common">Pseudomonas maltophilia</name>
    <name type="synonym">Xanthomonas maltophilia</name>
    <dbReference type="NCBI Taxonomy" id="40324"/>
    <lineage>
        <taxon>Bacteria</taxon>
        <taxon>Pseudomonadati</taxon>
        <taxon>Pseudomonadota</taxon>
        <taxon>Gammaproteobacteria</taxon>
        <taxon>Lysobacterales</taxon>
        <taxon>Lysobacteraceae</taxon>
        <taxon>Stenotrophomonas</taxon>
        <taxon>Stenotrophomonas maltophilia group</taxon>
    </lineage>
</organism>
<evidence type="ECO:0000313" key="1">
    <source>
        <dbReference type="EMBL" id="RTQ82778.1"/>
    </source>
</evidence>
<gene>
    <name evidence="1" type="ORF">EKL94_21550</name>
</gene>
<proteinExistence type="predicted"/>
<comment type="caution">
    <text evidence="1">The sequence shown here is derived from an EMBL/GenBank/DDBJ whole genome shotgun (WGS) entry which is preliminary data.</text>
</comment>